<dbReference type="PANTHER" id="PTHR33675">
    <property type="entry name" value="NUCLEAR RECEPTOR FAMILY 2 GROUP C PROTEIN"/>
    <property type="match status" value="1"/>
</dbReference>
<feature type="compositionally biased region" description="Polar residues" evidence="1">
    <location>
        <begin position="18"/>
        <end position="50"/>
    </location>
</feature>
<dbReference type="OrthoDB" id="755598at2759"/>
<feature type="region of interest" description="Disordered" evidence="1">
    <location>
        <begin position="17"/>
        <end position="65"/>
    </location>
</feature>
<evidence type="ECO:0000256" key="1">
    <source>
        <dbReference type="SAM" id="MobiDB-lite"/>
    </source>
</evidence>
<dbReference type="EMBL" id="CM018038">
    <property type="protein sequence ID" value="KAA8537941.1"/>
    <property type="molecule type" value="Genomic_DNA"/>
</dbReference>
<evidence type="ECO:0000313" key="3">
    <source>
        <dbReference type="Proteomes" id="UP000325577"/>
    </source>
</evidence>
<proteinExistence type="predicted"/>
<name>A0A5J5B9Q8_9ASTE</name>
<protein>
    <submittedName>
        <fullName evidence="2">Uncharacterized protein</fullName>
    </submittedName>
</protein>
<sequence>MILISLKAELEYYGDEPSMSTRAPVQNQHSQPAMPFTNSGAQVCSGSSAAPTAGQGFRSEQRDQQSKNYVFSDALSSPVYRSLQNYHIAPGAITQMVFSHASLDGIRNNESNFLQHHNGDSNLLNSNDSSMYMHADSPDDGVAGPARCRRRLSCLRIFSQICGFGCLEVKPRGAVQK</sequence>
<organism evidence="2 3">
    <name type="scientific">Nyssa sinensis</name>
    <dbReference type="NCBI Taxonomy" id="561372"/>
    <lineage>
        <taxon>Eukaryota</taxon>
        <taxon>Viridiplantae</taxon>
        <taxon>Streptophyta</taxon>
        <taxon>Embryophyta</taxon>
        <taxon>Tracheophyta</taxon>
        <taxon>Spermatophyta</taxon>
        <taxon>Magnoliopsida</taxon>
        <taxon>eudicotyledons</taxon>
        <taxon>Gunneridae</taxon>
        <taxon>Pentapetalae</taxon>
        <taxon>asterids</taxon>
        <taxon>Cornales</taxon>
        <taxon>Nyssaceae</taxon>
        <taxon>Nyssa</taxon>
    </lineage>
</organism>
<accession>A0A5J5B9Q8</accession>
<gene>
    <name evidence="2" type="ORF">F0562_027479</name>
</gene>
<dbReference type="Proteomes" id="UP000325577">
    <property type="component" value="Linkage Group LG15"/>
</dbReference>
<keyword evidence="3" id="KW-1185">Reference proteome</keyword>
<dbReference type="PANTHER" id="PTHR33675:SF1">
    <property type="entry name" value="HOLOCARBOXYLASE SYNTHETASE"/>
    <property type="match status" value="1"/>
</dbReference>
<evidence type="ECO:0000313" key="2">
    <source>
        <dbReference type="EMBL" id="KAA8537941.1"/>
    </source>
</evidence>
<reference evidence="2 3" key="1">
    <citation type="submission" date="2019-09" db="EMBL/GenBank/DDBJ databases">
        <title>A chromosome-level genome assembly of the Chinese tupelo Nyssa sinensis.</title>
        <authorList>
            <person name="Yang X."/>
            <person name="Kang M."/>
            <person name="Yang Y."/>
            <person name="Xiong H."/>
            <person name="Wang M."/>
            <person name="Zhang Z."/>
            <person name="Wang Z."/>
            <person name="Wu H."/>
            <person name="Ma T."/>
            <person name="Liu J."/>
            <person name="Xi Z."/>
        </authorList>
    </citation>
    <scope>NUCLEOTIDE SEQUENCE [LARGE SCALE GENOMIC DNA]</scope>
    <source>
        <strain evidence="2">J267</strain>
        <tissue evidence="2">Leaf</tissue>
    </source>
</reference>
<dbReference type="AlphaFoldDB" id="A0A5J5B9Q8"/>